<dbReference type="Pfam" id="PF09527">
    <property type="entry name" value="ATPase_gene1"/>
    <property type="match status" value="1"/>
</dbReference>
<evidence type="ECO:0008006" key="4">
    <source>
        <dbReference type="Google" id="ProtNLM"/>
    </source>
</evidence>
<dbReference type="AlphaFoldDB" id="A0A7C3PGK6"/>
<dbReference type="InterPro" id="IPR011744">
    <property type="entry name" value="ATPase_gene1"/>
</dbReference>
<proteinExistence type="predicted"/>
<name>A0A7C3PGK6_9CYAN</name>
<keyword evidence="2" id="KW-1133">Transmembrane helix</keyword>
<feature type="transmembrane region" description="Helical" evidence="2">
    <location>
        <begin position="41"/>
        <end position="69"/>
    </location>
</feature>
<evidence type="ECO:0000256" key="2">
    <source>
        <dbReference type="SAM" id="Phobius"/>
    </source>
</evidence>
<protein>
    <recommendedName>
        <fullName evidence="4">ATP synthase subunit</fullName>
    </recommendedName>
</protein>
<sequence>MKSPDPSEPKPLNSHHTRFERQVSQKSKRKVQARQEGDRSIWAGLGLFGMVGWSVMIPTLLGIALGIWIDKHFPSPYSWTLMLLFVGVVLGCWNAWYWIQKEQRR</sequence>
<keyword evidence="2" id="KW-0472">Membrane</keyword>
<gene>
    <name evidence="3" type="ORF">ENR64_17260</name>
</gene>
<evidence type="ECO:0000256" key="1">
    <source>
        <dbReference type="SAM" id="MobiDB-lite"/>
    </source>
</evidence>
<keyword evidence="2" id="KW-0812">Transmembrane</keyword>
<feature type="region of interest" description="Disordered" evidence="1">
    <location>
        <begin position="1"/>
        <end position="36"/>
    </location>
</feature>
<dbReference type="NCBIfam" id="TIGR02230">
    <property type="entry name" value="ATPase_gene1"/>
    <property type="match status" value="1"/>
</dbReference>
<comment type="caution">
    <text evidence="3">The sequence shown here is derived from an EMBL/GenBank/DDBJ whole genome shotgun (WGS) entry which is preliminary data.</text>
</comment>
<dbReference type="InterPro" id="IPR032820">
    <property type="entry name" value="ATPase_put"/>
</dbReference>
<reference evidence="3" key="1">
    <citation type="journal article" date="2020" name="mSystems">
        <title>Genome- and Community-Level Interaction Insights into Carbon Utilization and Element Cycling Functions of Hydrothermarchaeota in Hydrothermal Sediment.</title>
        <authorList>
            <person name="Zhou Z."/>
            <person name="Liu Y."/>
            <person name="Xu W."/>
            <person name="Pan J."/>
            <person name="Luo Z.H."/>
            <person name="Li M."/>
        </authorList>
    </citation>
    <scope>NUCLEOTIDE SEQUENCE [LARGE SCALE GENOMIC DNA]</scope>
    <source>
        <strain evidence="3">SpSt-418</strain>
    </source>
</reference>
<feature type="transmembrane region" description="Helical" evidence="2">
    <location>
        <begin position="81"/>
        <end position="99"/>
    </location>
</feature>
<dbReference type="EMBL" id="DSRU01000247">
    <property type="protein sequence ID" value="HFM99474.1"/>
    <property type="molecule type" value="Genomic_DNA"/>
</dbReference>
<evidence type="ECO:0000313" key="3">
    <source>
        <dbReference type="EMBL" id="HFM99474.1"/>
    </source>
</evidence>
<organism evidence="3">
    <name type="scientific">Oscillatoriales cyanobacterium SpSt-418</name>
    <dbReference type="NCBI Taxonomy" id="2282169"/>
    <lineage>
        <taxon>Bacteria</taxon>
        <taxon>Bacillati</taxon>
        <taxon>Cyanobacteriota</taxon>
        <taxon>Cyanophyceae</taxon>
        <taxon>Oscillatoriophycideae</taxon>
        <taxon>Oscillatoriales</taxon>
    </lineage>
</organism>
<accession>A0A7C3PGK6</accession>